<evidence type="ECO:0000256" key="4">
    <source>
        <dbReference type="ARBA" id="ARBA00018463"/>
    </source>
</evidence>
<comment type="subunit">
    <text evidence="3">Interacts with ERF2.</text>
</comment>
<evidence type="ECO:0000256" key="2">
    <source>
        <dbReference type="ARBA" id="ARBA00007732"/>
    </source>
</evidence>
<dbReference type="GO" id="GO:0005789">
    <property type="term" value="C:endoplasmic reticulum membrane"/>
    <property type="evidence" value="ECO:0007669"/>
    <property type="project" value="UniProtKB-SubCell"/>
</dbReference>
<dbReference type="PANTHER" id="PTHR13254">
    <property type="entry name" value="GOLGI AUTOANTIGEN, GOLGIN SUBFAMILY A, 7"/>
    <property type="match status" value="1"/>
</dbReference>
<accession>A0A1X0RXX6</accession>
<dbReference type="InterPro" id="IPR019383">
    <property type="entry name" value="Golgin_A_7/ERF4"/>
</dbReference>
<sequence length="76" mass="9045">MDYADRLSWKVILENIMETLTIYLWPVLFSTHYQRAIDRLHTFIDSENQNVYHPHNLSISDPVKSAFLFASVKYIQ</sequence>
<proteinExistence type="inferred from homology"/>
<keyword evidence="5" id="KW-0256">Endoplasmic reticulum</keyword>
<gene>
    <name evidence="8" type="ORF">BCV71DRAFT_182792</name>
</gene>
<feature type="domain" description="Golgin subfamily A member 7/ERF4" evidence="7">
    <location>
        <begin position="5"/>
        <end position="69"/>
    </location>
</feature>
<dbReference type="AlphaFoldDB" id="A0A1X0RXX6"/>
<reference evidence="8 9" key="1">
    <citation type="journal article" date="2016" name="Proc. Natl. Acad. Sci. U.S.A.">
        <title>Lipid metabolic changes in an early divergent fungus govern the establishment of a mutualistic symbiosis with endobacteria.</title>
        <authorList>
            <person name="Lastovetsky O.A."/>
            <person name="Gaspar M.L."/>
            <person name="Mondo S.J."/>
            <person name="LaButti K.M."/>
            <person name="Sandor L."/>
            <person name="Grigoriev I.V."/>
            <person name="Henry S.A."/>
            <person name="Pawlowska T.E."/>
        </authorList>
    </citation>
    <scope>NUCLEOTIDE SEQUENCE [LARGE SCALE GENOMIC DNA]</scope>
    <source>
        <strain evidence="8 9">ATCC 11559</strain>
    </source>
</reference>
<dbReference type="InterPro" id="IPR051371">
    <property type="entry name" value="Ras_palmitoyltransferase"/>
</dbReference>
<dbReference type="GO" id="GO:0006612">
    <property type="term" value="P:protein targeting to membrane"/>
    <property type="evidence" value="ECO:0007669"/>
    <property type="project" value="TreeGrafter"/>
</dbReference>
<dbReference type="EMBL" id="KV921375">
    <property type="protein sequence ID" value="ORE16751.1"/>
    <property type="molecule type" value="Genomic_DNA"/>
</dbReference>
<evidence type="ECO:0000259" key="7">
    <source>
        <dbReference type="Pfam" id="PF10256"/>
    </source>
</evidence>
<comment type="similarity">
    <text evidence="2">Belongs to the ERF4 family.</text>
</comment>
<evidence type="ECO:0000256" key="1">
    <source>
        <dbReference type="ARBA" id="ARBA00004406"/>
    </source>
</evidence>
<evidence type="ECO:0000256" key="5">
    <source>
        <dbReference type="ARBA" id="ARBA00022824"/>
    </source>
</evidence>
<protein>
    <recommendedName>
        <fullName evidence="4">Ras modification protein ERF4</fullName>
    </recommendedName>
</protein>
<name>A0A1X0RXX6_RHIZD</name>
<dbReference type="OMA" id="TIYLWPV"/>
<organism evidence="8 9">
    <name type="scientific">Rhizopus microsporus</name>
    <dbReference type="NCBI Taxonomy" id="58291"/>
    <lineage>
        <taxon>Eukaryota</taxon>
        <taxon>Fungi</taxon>
        <taxon>Fungi incertae sedis</taxon>
        <taxon>Mucoromycota</taxon>
        <taxon>Mucoromycotina</taxon>
        <taxon>Mucoromycetes</taxon>
        <taxon>Mucorales</taxon>
        <taxon>Mucorineae</taxon>
        <taxon>Rhizopodaceae</taxon>
        <taxon>Rhizopus</taxon>
    </lineage>
</organism>
<dbReference type="GO" id="GO:0002178">
    <property type="term" value="C:palmitoyltransferase complex"/>
    <property type="evidence" value="ECO:0007669"/>
    <property type="project" value="TreeGrafter"/>
</dbReference>
<evidence type="ECO:0000256" key="6">
    <source>
        <dbReference type="ARBA" id="ARBA00023136"/>
    </source>
</evidence>
<dbReference type="VEuPathDB" id="FungiDB:BCV72DRAFT_229733"/>
<evidence type="ECO:0000313" key="9">
    <source>
        <dbReference type="Proteomes" id="UP000242381"/>
    </source>
</evidence>
<evidence type="ECO:0000256" key="3">
    <source>
        <dbReference type="ARBA" id="ARBA00011396"/>
    </source>
</evidence>
<dbReference type="Proteomes" id="UP000242381">
    <property type="component" value="Unassembled WGS sequence"/>
</dbReference>
<evidence type="ECO:0000313" key="8">
    <source>
        <dbReference type="EMBL" id="ORE16751.1"/>
    </source>
</evidence>
<comment type="subcellular location">
    <subcellularLocation>
        <location evidence="1">Endoplasmic reticulum membrane</location>
        <topology evidence="1">Peripheral membrane protein</topology>
    </subcellularLocation>
</comment>
<dbReference type="PANTHER" id="PTHR13254:SF0">
    <property type="entry name" value="GOLGIN SUBFAMILY A MEMBER 7_ERF4 DOMAIN-CONTAINING PROTEIN"/>
    <property type="match status" value="1"/>
</dbReference>
<dbReference type="Pfam" id="PF10256">
    <property type="entry name" value="Erf4"/>
    <property type="match status" value="1"/>
</dbReference>
<keyword evidence="6" id="KW-0472">Membrane</keyword>